<dbReference type="EMBL" id="CACSIO010000060">
    <property type="protein sequence ID" value="CAA0124534.1"/>
    <property type="molecule type" value="Genomic_DNA"/>
</dbReference>
<accession>A0A5S9QYG6</accession>
<evidence type="ECO:0000256" key="6">
    <source>
        <dbReference type="SAM" id="Coils"/>
    </source>
</evidence>
<keyword evidence="3" id="KW-0479">Metal-binding</keyword>
<keyword evidence="4 9" id="KW-0560">Oxidoreductase</keyword>
<evidence type="ECO:0000259" key="7">
    <source>
        <dbReference type="Pfam" id="PF20628"/>
    </source>
</evidence>
<dbReference type="Pfam" id="PF21105">
    <property type="entry name" value="DyP_N"/>
    <property type="match status" value="1"/>
</dbReference>
<feature type="coiled-coil region" evidence="6">
    <location>
        <begin position="316"/>
        <end position="343"/>
    </location>
</feature>
<evidence type="ECO:0000256" key="5">
    <source>
        <dbReference type="ARBA" id="ARBA00023004"/>
    </source>
</evidence>
<dbReference type="PANTHER" id="PTHR30521:SF5">
    <property type="entry name" value="BLR4509 PROTEIN"/>
    <property type="match status" value="1"/>
</dbReference>
<sequence>MTKTLDLHDIQGNIVKGYGRYGFPKARYVFISILDAAKGRAFIKDLLPHITTAAPWNADSLPYQDDAKPLATLNLGFSFEGLKALQLPLRALREFPAEFQMGMQARADILGDDFGSSPEQWDPIWLESHVHGWISINAFAKDEDDLSHIDNKYQWLLNKIAATQGGVVQLDGHRGPYGDIRPYQDASAVYADGKPGNKEHFGFADGIGNPYFEGNSQPIERLPGNGKINHDGTWSPYATGEFILGHVDEAQEYPKAPTPRLLSKNGTFMVYRKLHQNVTEFNHYVDTAAENYPHSEALLKAKWAGRWPDNGAPVTLFETDEAKAALDKQMAELKKQVADTDADEQTRDGAAQALAMLRQKWTNFTFDDDAHGAKCPIGAHIRRANPRGSLELERDAFDRRGALTDRRRILRRGLPYGDSTNGSGDHGIVFMALNTSIERQFEFLQQQWMNYGNDFGQGNDKDLLIGNHASEHAKMVIPADPNGQEPPFFCPNIPRFVETRGGEYFFIPSITALTMMAQGSIDPT</sequence>
<dbReference type="GO" id="GO:0052750">
    <property type="term" value="F:reactive-black-5:hydrogen-peroxide oxidoreductase activity"/>
    <property type="evidence" value="ECO:0007669"/>
    <property type="project" value="UniProtKB-EC"/>
</dbReference>
<feature type="domain" description="DyP dimeric alpha+beta barrel" evidence="8">
    <location>
        <begin position="9"/>
        <end position="169"/>
    </location>
</feature>
<reference evidence="9 10" key="1">
    <citation type="submission" date="2019-11" db="EMBL/GenBank/DDBJ databases">
        <authorList>
            <person name="Holert J."/>
        </authorList>
    </citation>
    <scope>NUCLEOTIDE SEQUENCE [LARGE SCALE GENOMIC DNA]</scope>
    <source>
        <strain evidence="9">SB11_3</strain>
    </source>
</reference>
<dbReference type="NCBIfam" id="TIGR01413">
    <property type="entry name" value="Dyp_perox_fam"/>
    <property type="match status" value="1"/>
</dbReference>
<keyword evidence="6" id="KW-0175">Coiled coil</keyword>
<protein>
    <submittedName>
        <fullName evidence="9">Multifunctional dye peroxidase DyP2</fullName>
        <ecNumber evidence="9">1.11.1.16</ecNumber>
    </submittedName>
</protein>
<keyword evidence="10" id="KW-1185">Reference proteome</keyword>
<gene>
    <name evidence="9" type="primary">dyp2</name>
    <name evidence="9" type="ORF">OPDIPICF_03142</name>
</gene>
<dbReference type="EC" id="1.11.1.16" evidence="9"/>
<evidence type="ECO:0000313" key="9">
    <source>
        <dbReference type="EMBL" id="CAA0124534.1"/>
    </source>
</evidence>
<evidence type="ECO:0000256" key="4">
    <source>
        <dbReference type="ARBA" id="ARBA00023002"/>
    </source>
</evidence>
<proteinExistence type="predicted"/>
<dbReference type="InterPro" id="IPR006314">
    <property type="entry name" value="Dyp_peroxidase"/>
</dbReference>
<dbReference type="InterPro" id="IPR048328">
    <property type="entry name" value="Dyp_perox_C"/>
</dbReference>
<evidence type="ECO:0000256" key="3">
    <source>
        <dbReference type="ARBA" id="ARBA00022723"/>
    </source>
</evidence>
<dbReference type="OrthoDB" id="9781066at2"/>
<dbReference type="Pfam" id="PF20628">
    <property type="entry name" value="Dyp_perox_C"/>
    <property type="match status" value="1"/>
</dbReference>
<feature type="domain" description="Dyp-type peroxidase C-terminal" evidence="7">
    <location>
        <begin position="358"/>
        <end position="449"/>
    </location>
</feature>
<dbReference type="GO" id="GO:0005829">
    <property type="term" value="C:cytosol"/>
    <property type="evidence" value="ECO:0007669"/>
    <property type="project" value="TreeGrafter"/>
</dbReference>
<organism evidence="9 10">
    <name type="scientific">BD1-7 clade bacterium</name>
    <dbReference type="NCBI Taxonomy" id="2029982"/>
    <lineage>
        <taxon>Bacteria</taxon>
        <taxon>Pseudomonadati</taxon>
        <taxon>Pseudomonadota</taxon>
        <taxon>Gammaproteobacteria</taxon>
        <taxon>Cellvibrionales</taxon>
        <taxon>Spongiibacteraceae</taxon>
        <taxon>BD1-7 clade</taxon>
    </lineage>
</organism>
<evidence type="ECO:0000256" key="1">
    <source>
        <dbReference type="ARBA" id="ARBA00001970"/>
    </source>
</evidence>
<comment type="cofactor">
    <cofactor evidence="1">
        <name>heme b</name>
        <dbReference type="ChEBI" id="CHEBI:60344"/>
    </cofactor>
</comment>
<dbReference type="PROSITE" id="PS51404">
    <property type="entry name" value="DYP_PEROXIDASE"/>
    <property type="match status" value="1"/>
</dbReference>
<dbReference type="GO" id="GO:0020037">
    <property type="term" value="F:heme binding"/>
    <property type="evidence" value="ECO:0007669"/>
    <property type="project" value="InterPro"/>
</dbReference>
<evidence type="ECO:0000256" key="2">
    <source>
        <dbReference type="ARBA" id="ARBA00022559"/>
    </source>
</evidence>
<keyword evidence="5" id="KW-0408">Iron</keyword>
<evidence type="ECO:0000259" key="8">
    <source>
        <dbReference type="Pfam" id="PF21105"/>
    </source>
</evidence>
<dbReference type="GO" id="GO:0046872">
    <property type="term" value="F:metal ion binding"/>
    <property type="evidence" value="ECO:0007669"/>
    <property type="project" value="UniProtKB-KW"/>
</dbReference>
<dbReference type="AlphaFoldDB" id="A0A5S9QYG6"/>
<keyword evidence="2 9" id="KW-0575">Peroxidase</keyword>
<dbReference type="InterPro" id="IPR011008">
    <property type="entry name" value="Dimeric_a/b-barrel"/>
</dbReference>
<dbReference type="PANTHER" id="PTHR30521">
    <property type="entry name" value="DEFERROCHELATASE/PEROXIDASE"/>
    <property type="match status" value="1"/>
</dbReference>
<dbReference type="SUPFAM" id="SSF54909">
    <property type="entry name" value="Dimeric alpha+beta barrel"/>
    <property type="match status" value="1"/>
</dbReference>
<dbReference type="InterPro" id="IPR049509">
    <property type="entry name" value="DyP_N"/>
</dbReference>
<name>A0A5S9QYG6_9GAMM</name>
<dbReference type="Proteomes" id="UP000441399">
    <property type="component" value="Unassembled WGS sequence"/>
</dbReference>
<evidence type="ECO:0000313" key="10">
    <source>
        <dbReference type="Proteomes" id="UP000441399"/>
    </source>
</evidence>